<proteinExistence type="predicted"/>
<gene>
    <name evidence="2" type="ORF">Tci_618178</name>
</gene>
<protein>
    <submittedName>
        <fullName evidence="2">Uncharacterized protein</fullName>
    </submittedName>
</protein>
<evidence type="ECO:0000313" key="2">
    <source>
        <dbReference type="EMBL" id="GFA46206.1"/>
    </source>
</evidence>
<evidence type="ECO:0000256" key="1">
    <source>
        <dbReference type="SAM" id="MobiDB-lite"/>
    </source>
</evidence>
<reference evidence="2" key="1">
    <citation type="journal article" date="2019" name="Sci. Rep.">
        <title>Draft genome of Tanacetum cinerariifolium, the natural source of mosquito coil.</title>
        <authorList>
            <person name="Yamashiro T."/>
            <person name="Shiraishi A."/>
            <person name="Satake H."/>
            <person name="Nakayama K."/>
        </authorList>
    </citation>
    <scope>NUCLEOTIDE SEQUENCE</scope>
</reference>
<name>A0A699JPK0_TANCI</name>
<organism evidence="2">
    <name type="scientific">Tanacetum cinerariifolium</name>
    <name type="common">Dalmatian daisy</name>
    <name type="synonym">Chrysanthemum cinerariifolium</name>
    <dbReference type="NCBI Taxonomy" id="118510"/>
    <lineage>
        <taxon>Eukaryota</taxon>
        <taxon>Viridiplantae</taxon>
        <taxon>Streptophyta</taxon>
        <taxon>Embryophyta</taxon>
        <taxon>Tracheophyta</taxon>
        <taxon>Spermatophyta</taxon>
        <taxon>Magnoliopsida</taxon>
        <taxon>eudicotyledons</taxon>
        <taxon>Gunneridae</taxon>
        <taxon>Pentapetalae</taxon>
        <taxon>asterids</taxon>
        <taxon>campanulids</taxon>
        <taxon>Asterales</taxon>
        <taxon>Asteraceae</taxon>
        <taxon>Asteroideae</taxon>
        <taxon>Anthemideae</taxon>
        <taxon>Anthemidinae</taxon>
        <taxon>Tanacetum</taxon>
    </lineage>
</organism>
<dbReference type="AlphaFoldDB" id="A0A699JPK0"/>
<accession>A0A699JPK0</accession>
<sequence length="197" mass="22646">KAVFTRTDLKPVDTLRLVNPNLTRRLRFAGEGITNMVEFDIRQEDDKVSFINQSWCTANARTLDNGEIELNATVDGQHKTITEASVRRHLKLADADDKVTTLENELQSTKSVYNKALITLTKRVKKLEKKLKHKRRREVVDSSKDEEASLDKEDSPRQGRLIGEINEDENVNLVKSTKDKDKAIMQEFEPLKEIKKK</sequence>
<dbReference type="EMBL" id="BKCJ010428297">
    <property type="protein sequence ID" value="GFA46206.1"/>
    <property type="molecule type" value="Genomic_DNA"/>
</dbReference>
<feature type="compositionally biased region" description="Basic and acidic residues" evidence="1">
    <location>
        <begin position="138"/>
        <end position="157"/>
    </location>
</feature>
<comment type="caution">
    <text evidence="2">The sequence shown here is derived from an EMBL/GenBank/DDBJ whole genome shotgun (WGS) entry which is preliminary data.</text>
</comment>
<feature type="non-terminal residue" evidence="2">
    <location>
        <position position="1"/>
    </location>
</feature>
<feature type="region of interest" description="Disordered" evidence="1">
    <location>
        <begin position="135"/>
        <end position="179"/>
    </location>
</feature>